<gene>
    <name evidence="6" type="primary">hisN_1</name>
    <name evidence="6" type="ORF">ROH8110_02659</name>
</gene>
<feature type="binding site" evidence="5">
    <location>
        <position position="213"/>
    </location>
    <ligand>
        <name>Mg(2+)</name>
        <dbReference type="ChEBI" id="CHEBI:18420"/>
        <label>1</label>
        <note>catalytic</note>
    </ligand>
</feature>
<dbReference type="Gene3D" id="3.40.190.80">
    <property type="match status" value="1"/>
</dbReference>
<keyword evidence="3 6" id="KW-0378">Hydrolase</keyword>
<reference evidence="6 7" key="1">
    <citation type="submission" date="2017-03" db="EMBL/GenBank/DDBJ databases">
        <authorList>
            <person name="Afonso C.L."/>
            <person name="Miller P.J."/>
            <person name="Scott M.A."/>
            <person name="Spackman E."/>
            <person name="Goraichik I."/>
            <person name="Dimitrov K.M."/>
            <person name="Suarez D.L."/>
            <person name="Swayne D.E."/>
        </authorList>
    </citation>
    <scope>NUCLEOTIDE SEQUENCE [LARGE SCALE GENOMIC DNA]</scope>
    <source>
        <strain evidence="6 7">CECT 8110</strain>
    </source>
</reference>
<evidence type="ECO:0000313" key="6">
    <source>
        <dbReference type="EMBL" id="SLN49275.1"/>
    </source>
</evidence>
<evidence type="ECO:0000256" key="2">
    <source>
        <dbReference type="ARBA" id="ARBA00022723"/>
    </source>
</evidence>
<dbReference type="InterPro" id="IPR020583">
    <property type="entry name" value="Inositol_monoP_metal-BS"/>
</dbReference>
<dbReference type="EC" id="3.1.3.15" evidence="6"/>
<feature type="binding site" evidence="5">
    <location>
        <position position="86"/>
    </location>
    <ligand>
        <name>Mg(2+)</name>
        <dbReference type="ChEBI" id="CHEBI:18420"/>
        <label>1</label>
        <note>catalytic</note>
    </ligand>
</feature>
<feature type="binding site" evidence="5">
    <location>
        <position position="89"/>
    </location>
    <ligand>
        <name>Mg(2+)</name>
        <dbReference type="ChEBI" id="CHEBI:18420"/>
        <label>1</label>
        <note>catalytic</note>
    </ligand>
</feature>
<dbReference type="GO" id="GO:0007165">
    <property type="term" value="P:signal transduction"/>
    <property type="evidence" value="ECO:0007669"/>
    <property type="project" value="TreeGrafter"/>
</dbReference>
<feature type="binding site" evidence="5">
    <location>
        <position position="70"/>
    </location>
    <ligand>
        <name>Mg(2+)</name>
        <dbReference type="ChEBI" id="CHEBI:18420"/>
        <label>1</label>
        <note>catalytic</note>
    </ligand>
</feature>
<comment type="cofactor">
    <cofactor evidence="5">
        <name>Mg(2+)</name>
        <dbReference type="ChEBI" id="CHEBI:18420"/>
    </cofactor>
</comment>
<protein>
    <submittedName>
        <fullName evidence="6">Histidinol-phosphatase</fullName>
        <ecNumber evidence="6">3.1.3.15</ecNumber>
    </submittedName>
</protein>
<dbReference type="PROSITE" id="PS00629">
    <property type="entry name" value="IMP_1"/>
    <property type="match status" value="1"/>
</dbReference>
<name>A0A1X6ZE86_9RHOB</name>
<evidence type="ECO:0000313" key="7">
    <source>
        <dbReference type="Proteomes" id="UP000193207"/>
    </source>
</evidence>
<evidence type="ECO:0000256" key="3">
    <source>
        <dbReference type="ARBA" id="ARBA00022801"/>
    </source>
</evidence>
<dbReference type="PRINTS" id="PR00377">
    <property type="entry name" value="IMPHPHTASES"/>
</dbReference>
<keyword evidence="2 5" id="KW-0479">Metal-binding</keyword>
<dbReference type="RefSeq" id="WP_085818498.1">
    <property type="nucleotide sequence ID" value="NZ_FWFU01000003.1"/>
</dbReference>
<dbReference type="EMBL" id="FWFU01000003">
    <property type="protein sequence ID" value="SLN49275.1"/>
    <property type="molecule type" value="Genomic_DNA"/>
</dbReference>
<dbReference type="GO" id="GO:0008934">
    <property type="term" value="F:inositol monophosphate 1-phosphatase activity"/>
    <property type="evidence" value="ECO:0007669"/>
    <property type="project" value="TreeGrafter"/>
</dbReference>
<proteinExistence type="inferred from homology"/>
<dbReference type="Proteomes" id="UP000193207">
    <property type="component" value="Unassembled WGS sequence"/>
</dbReference>
<dbReference type="SUPFAM" id="SSF56655">
    <property type="entry name" value="Carbohydrate phosphatase"/>
    <property type="match status" value="1"/>
</dbReference>
<keyword evidence="4 5" id="KW-0460">Magnesium</keyword>
<organism evidence="6 7">
    <name type="scientific">Roseovarius halotolerans</name>
    <dbReference type="NCBI Taxonomy" id="505353"/>
    <lineage>
        <taxon>Bacteria</taxon>
        <taxon>Pseudomonadati</taxon>
        <taxon>Pseudomonadota</taxon>
        <taxon>Alphaproteobacteria</taxon>
        <taxon>Rhodobacterales</taxon>
        <taxon>Roseobacteraceae</taxon>
        <taxon>Roseovarius</taxon>
    </lineage>
</organism>
<dbReference type="OrthoDB" id="9785695at2"/>
<dbReference type="PANTHER" id="PTHR20854">
    <property type="entry name" value="INOSITOL MONOPHOSPHATASE"/>
    <property type="match status" value="1"/>
</dbReference>
<dbReference type="Gene3D" id="3.30.540.10">
    <property type="entry name" value="Fructose-1,6-Bisphosphatase, subunit A, domain 1"/>
    <property type="match status" value="1"/>
</dbReference>
<dbReference type="GO" id="GO:0004401">
    <property type="term" value="F:histidinol-phosphatase activity"/>
    <property type="evidence" value="ECO:0007669"/>
    <property type="project" value="UniProtKB-EC"/>
</dbReference>
<evidence type="ECO:0000256" key="4">
    <source>
        <dbReference type="ARBA" id="ARBA00022842"/>
    </source>
</evidence>
<dbReference type="GO" id="GO:0046872">
    <property type="term" value="F:metal ion binding"/>
    <property type="evidence" value="ECO:0007669"/>
    <property type="project" value="UniProtKB-KW"/>
</dbReference>
<accession>A0A1X6ZE86</accession>
<dbReference type="GO" id="GO:0006020">
    <property type="term" value="P:inositol metabolic process"/>
    <property type="evidence" value="ECO:0007669"/>
    <property type="project" value="TreeGrafter"/>
</dbReference>
<dbReference type="AlphaFoldDB" id="A0A1X6ZE86"/>
<evidence type="ECO:0000256" key="1">
    <source>
        <dbReference type="ARBA" id="ARBA00009759"/>
    </source>
</evidence>
<keyword evidence="7" id="KW-1185">Reference proteome</keyword>
<evidence type="ECO:0000256" key="5">
    <source>
        <dbReference type="PIRSR" id="PIRSR600760-2"/>
    </source>
</evidence>
<dbReference type="CDD" id="cd01641">
    <property type="entry name" value="Bacterial_IMPase_like_1"/>
    <property type="match status" value="1"/>
</dbReference>
<sequence>MDHDNIIATAHAMADAARAAVLPYFRSGALVAENKAVAGFDPVTAADRAGERAILEVLEAERPQDALIGEEFGTRPGQSGLTWVVDPVDGTRGFMSGTPTWGVLIALSDASGPVYGLIDQPYIGERFEGGFGHARMVGPQGECALGVRGERPLSEAILFTTFPEVGSDSEGAAFRRVAESVRLVRYGMDCYAYALLAAGQIDLVIEAGLNSYDIQAPIAVIEAAGGIVTDWRGGPAREGGRVLAAAGRAQHEAALALLADL</sequence>
<dbReference type="Pfam" id="PF00459">
    <property type="entry name" value="Inositol_P"/>
    <property type="match status" value="1"/>
</dbReference>
<dbReference type="PANTHER" id="PTHR20854:SF4">
    <property type="entry name" value="INOSITOL-1-MONOPHOSPHATASE-RELATED"/>
    <property type="match status" value="1"/>
</dbReference>
<comment type="similarity">
    <text evidence="1">Belongs to the inositol monophosphatase superfamily.</text>
</comment>
<dbReference type="InterPro" id="IPR000760">
    <property type="entry name" value="Inositol_monophosphatase-like"/>
</dbReference>